<evidence type="ECO:0000256" key="1">
    <source>
        <dbReference type="SAM" id="MobiDB-lite"/>
    </source>
</evidence>
<feature type="region of interest" description="Disordered" evidence="1">
    <location>
        <begin position="35"/>
        <end position="76"/>
    </location>
</feature>
<dbReference type="Proteomes" id="UP000604046">
    <property type="component" value="Unassembled WGS sequence"/>
</dbReference>
<comment type="caution">
    <text evidence="2">The sequence shown here is derived from an EMBL/GenBank/DDBJ whole genome shotgun (WGS) entry which is preliminary data.</text>
</comment>
<keyword evidence="3" id="KW-1185">Reference proteome</keyword>
<name>A0A812S923_9DINO</name>
<accession>A0A812S923</accession>
<gene>
    <name evidence="2" type="ORF">SNAT2548_LOCUS26438</name>
</gene>
<organism evidence="2 3">
    <name type="scientific">Symbiodinium natans</name>
    <dbReference type="NCBI Taxonomy" id="878477"/>
    <lineage>
        <taxon>Eukaryota</taxon>
        <taxon>Sar</taxon>
        <taxon>Alveolata</taxon>
        <taxon>Dinophyceae</taxon>
        <taxon>Suessiales</taxon>
        <taxon>Symbiodiniaceae</taxon>
        <taxon>Symbiodinium</taxon>
    </lineage>
</organism>
<dbReference type="AlphaFoldDB" id="A0A812S923"/>
<dbReference type="EMBL" id="CAJNDS010002431">
    <property type="protein sequence ID" value="CAE7471066.1"/>
    <property type="molecule type" value="Genomic_DNA"/>
</dbReference>
<reference evidence="2" key="1">
    <citation type="submission" date="2021-02" db="EMBL/GenBank/DDBJ databases">
        <authorList>
            <person name="Dougan E. K."/>
            <person name="Rhodes N."/>
            <person name="Thang M."/>
            <person name="Chan C."/>
        </authorList>
    </citation>
    <scope>NUCLEOTIDE SEQUENCE</scope>
</reference>
<feature type="compositionally biased region" description="Basic and acidic residues" evidence="1">
    <location>
        <begin position="38"/>
        <end position="76"/>
    </location>
</feature>
<evidence type="ECO:0000313" key="3">
    <source>
        <dbReference type="Proteomes" id="UP000604046"/>
    </source>
</evidence>
<protein>
    <submittedName>
        <fullName evidence="2">Uncharacterized protein</fullName>
    </submittedName>
</protein>
<proteinExistence type="predicted"/>
<evidence type="ECO:0000313" key="2">
    <source>
        <dbReference type="EMBL" id="CAE7471066.1"/>
    </source>
</evidence>
<sequence length="314" mass="34542">MPTLPSWLSNNANTNGALALVLTIIVRWFNSAHPAPKSAKEHSAHQPHKSAEEDSARPPPKSAKEESAHPPQKSAKEDLKDVALTMHDMRQNKSPPTSDVTFECLSGVKKFGATWTKTGPKYRMAESVELGLKAKNIPKEVVDAIKFHLVESSEVAYQESSSVASISAQGIAQASLYKVILMAKPSHKDPPEQQVALSVAGVSFDAAKTVVEYKEHEEPVLKPVTIKEPVNVAQGGLPGLVLGGKVEYKERTEYVKVDVRRWKEPVWDQQVFSATQIEQLFLQIEGELQQSIFQTLAIRPSVQPVPPYALQSKL</sequence>